<dbReference type="HAMAP" id="MF_01877">
    <property type="entry name" value="16SrRNA_methyltr_I"/>
    <property type="match status" value="1"/>
</dbReference>
<dbReference type="PROSITE" id="PS01296">
    <property type="entry name" value="RSMI"/>
    <property type="match status" value="1"/>
</dbReference>
<dbReference type="EC" id="2.1.1.198" evidence="6"/>
<evidence type="ECO:0000259" key="7">
    <source>
        <dbReference type="Pfam" id="PF00590"/>
    </source>
</evidence>
<dbReference type="InterPro" id="IPR018063">
    <property type="entry name" value="SAM_MeTrfase_RsmI_CS"/>
</dbReference>
<evidence type="ECO:0000313" key="10">
    <source>
        <dbReference type="Proteomes" id="UP000278542"/>
    </source>
</evidence>
<sequence length="330" mass="36973">MIIHVNNNNDEHLMKINVIIIYNNCSEQSVFCANLMPKLTISRYLMTPAINIEPSCLYIVATPIGNLGDITLRAIEVLKHVDLVAAEDTRHSGLLLQHLDIQAKLYPLHDHNEQQKAALLIEKLKSGLSIALISDAGTPLINDPGYHLVKACHQAQIRIIPIPGACAAITALCVSGLPTDRFCYEGFLPAKSKARIDYLTQLIQEPRTLVFYESTHRIIDSLQDIAQVFGENKLVVLAKELTKSWETIIRLPVNQLLSWLTDDENRQKGEFVLMLEGYQKDPNDELDPTAIKLLQRLQQELPLKKAAAIVAEVYGLKKNQLYQLGLEAKS</sequence>
<dbReference type="GO" id="GO:0005737">
    <property type="term" value="C:cytoplasm"/>
    <property type="evidence" value="ECO:0007669"/>
    <property type="project" value="UniProtKB-SubCell"/>
</dbReference>
<dbReference type="NCBIfam" id="TIGR00096">
    <property type="entry name" value="16S rRNA (cytidine(1402)-2'-O)-methyltransferase"/>
    <property type="match status" value="1"/>
</dbReference>
<dbReference type="Gene3D" id="3.40.1010.10">
    <property type="entry name" value="Cobalt-precorrin-4 Transmethylase, Domain 1"/>
    <property type="match status" value="1"/>
</dbReference>
<keyword evidence="5 6" id="KW-0949">S-adenosyl-L-methionine</keyword>
<comment type="function">
    <text evidence="6">Catalyzes the 2'-O-methylation of the ribose of cytidine 1402 (C1402) in 16S rRNA.</text>
</comment>
<dbReference type="Pfam" id="PF23016">
    <property type="entry name" value="RsmI_C"/>
    <property type="match status" value="1"/>
</dbReference>
<dbReference type="EMBL" id="RBWY01000001">
    <property type="protein sequence ID" value="RKS87737.1"/>
    <property type="molecule type" value="Genomic_DNA"/>
</dbReference>
<dbReference type="PIRSF" id="PIRSF005917">
    <property type="entry name" value="MTase_YraL"/>
    <property type="match status" value="1"/>
</dbReference>
<dbReference type="InterPro" id="IPR014777">
    <property type="entry name" value="4pyrrole_Mease_sub1"/>
</dbReference>
<comment type="catalytic activity">
    <reaction evidence="6">
        <text>cytidine(1402) in 16S rRNA + S-adenosyl-L-methionine = 2'-O-methylcytidine(1402) in 16S rRNA + S-adenosyl-L-homocysteine + H(+)</text>
        <dbReference type="Rhea" id="RHEA:42924"/>
        <dbReference type="Rhea" id="RHEA-COMP:10285"/>
        <dbReference type="Rhea" id="RHEA-COMP:10286"/>
        <dbReference type="ChEBI" id="CHEBI:15378"/>
        <dbReference type="ChEBI" id="CHEBI:57856"/>
        <dbReference type="ChEBI" id="CHEBI:59789"/>
        <dbReference type="ChEBI" id="CHEBI:74495"/>
        <dbReference type="ChEBI" id="CHEBI:82748"/>
        <dbReference type="EC" id="2.1.1.198"/>
    </reaction>
</comment>
<name>A0A495RJN9_9GAMM</name>
<keyword evidence="2 6" id="KW-0698">rRNA processing</keyword>
<keyword evidence="1 6" id="KW-0963">Cytoplasm</keyword>
<dbReference type="InterPro" id="IPR053910">
    <property type="entry name" value="RsmI_HTH"/>
</dbReference>
<dbReference type="PANTHER" id="PTHR46111">
    <property type="entry name" value="RIBOSOMAL RNA SMALL SUBUNIT METHYLTRANSFERASE I"/>
    <property type="match status" value="1"/>
</dbReference>
<dbReference type="Gene3D" id="3.30.950.10">
    <property type="entry name" value="Methyltransferase, Cobalt-precorrin-4 Transmethylase, Domain 2"/>
    <property type="match status" value="1"/>
</dbReference>
<keyword evidence="4 6" id="KW-0808">Transferase</keyword>
<feature type="domain" description="RsmI HTH" evidence="8">
    <location>
        <begin position="284"/>
        <end position="329"/>
    </location>
</feature>
<comment type="caution">
    <text evidence="9">The sequence shown here is derived from an EMBL/GenBank/DDBJ whole genome shotgun (WGS) entry which is preliminary data.</text>
</comment>
<reference evidence="9 10" key="1">
    <citation type="submission" date="2018-10" db="EMBL/GenBank/DDBJ databases">
        <title>Genomic Encyclopedia of Type Strains, Phase IV (KMG-IV): sequencing the most valuable type-strain genomes for metagenomic binning, comparative biology and taxonomic classification.</title>
        <authorList>
            <person name="Goeker M."/>
        </authorList>
    </citation>
    <scope>NUCLEOTIDE SEQUENCE [LARGE SCALE GENOMIC DNA]</scope>
    <source>
        <strain evidence="9 10">DSM 22228</strain>
    </source>
</reference>
<organism evidence="9 10">
    <name type="scientific">Orbus hercynius</name>
    <dbReference type="NCBI Taxonomy" id="593135"/>
    <lineage>
        <taxon>Bacteria</taxon>
        <taxon>Pseudomonadati</taxon>
        <taxon>Pseudomonadota</taxon>
        <taxon>Gammaproteobacteria</taxon>
        <taxon>Orbales</taxon>
        <taxon>Orbaceae</taxon>
        <taxon>Orbus</taxon>
    </lineage>
</organism>
<evidence type="ECO:0000256" key="1">
    <source>
        <dbReference type="ARBA" id="ARBA00022490"/>
    </source>
</evidence>
<keyword evidence="10" id="KW-1185">Reference proteome</keyword>
<evidence type="ECO:0000256" key="5">
    <source>
        <dbReference type="ARBA" id="ARBA00022691"/>
    </source>
</evidence>
<dbReference type="Proteomes" id="UP000278542">
    <property type="component" value="Unassembled WGS sequence"/>
</dbReference>
<dbReference type="GO" id="GO:0070677">
    <property type="term" value="F:rRNA (cytosine-2'-O-)-methyltransferase activity"/>
    <property type="evidence" value="ECO:0007669"/>
    <property type="project" value="UniProtKB-UniRule"/>
</dbReference>
<accession>A0A495RJN9</accession>
<dbReference type="PANTHER" id="PTHR46111:SF1">
    <property type="entry name" value="RIBOSOMAL RNA SMALL SUBUNIT METHYLTRANSFERASE I"/>
    <property type="match status" value="1"/>
</dbReference>
<dbReference type="AlphaFoldDB" id="A0A495RJN9"/>
<feature type="domain" description="Tetrapyrrole methylase" evidence="7">
    <location>
        <begin position="57"/>
        <end position="256"/>
    </location>
</feature>
<protein>
    <recommendedName>
        <fullName evidence="6">Ribosomal RNA small subunit methyltransferase I</fullName>
        <ecNumber evidence="6">2.1.1.198</ecNumber>
    </recommendedName>
    <alternativeName>
        <fullName evidence="6">16S rRNA 2'-O-ribose C1402 methyltransferase</fullName>
    </alternativeName>
    <alternativeName>
        <fullName evidence="6">rRNA (cytidine-2'-O-)-methyltransferase RsmI</fullName>
    </alternativeName>
</protein>
<dbReference type="Pfam" id="PF00590">
    <property type="entry name" value="TP_methylase"/>
    <property type="match status" value="1"/>
</dbReference>
<evidence type="ECO:0000256" key="4">
    <source>
        <dbReference type="ARBA" id="ARBA00022679"/>
    </source>
</evidence>
<evidence type="ECO:0000313" key="9">
    <source>
        <dbReference type="EMBL" id="RKS87737.1"/>
    </source>
</evidence>
<dbReference type="CDD" id="cd11648">
    <property type="entry name" value="RsmI"/>
    <property type="match status" value="1"/>
</dbReference>
<dbReference type="InterPro" id="IPR014776">
    <property type="entry name" value="4pyrrole_Mease_sub2"/>
</dbReference>
<gene>
    <name evidence="6" type="primary">rsmI</name>
    <name evidence="9" type="ORF">DES39_0979</name>
</gene>
<dbReference type="InterPro" id="IPR035996">
    <property type="entry name" value="4pyrrol_Methylase_sf"/>
</dbReference>
<evidence type="ECO:0000256" key="6">
    <source>
        <dbReference type="HAMAP-Rule" id="MF_01877"/>
    </source>
</evidence>
<proteinExistence type="inferred from homology"/>
<dbReference type="SUPFAM" id="SSF53790">
    <property type="entry name" value="Tetrapyrrole methylase"/>
    <property type="match status" value="1"/>
</dbReference>
<comment type="similarity">
    <text evidence="6">Belongs to the methyltransferase superfamily. RsmI family.</text>
</comment>
<dbReference type="FunFam" id="3.40.1010.10:FF:000002">
    <property type="entry name" value="Ribosomal RNA small subunit methyltransferase I"/>
    <property type="match status" value="1"/>
</dbReference>
<keyword evidence="3 6" id="KW-0489">Methyltransferase</keyword>
<evidence type="ECO:0000256" key="2">
    <source>
        <dbReference type="ARBA" id="ARBA00022552"/>
    </source>
</evidence>
<evidence type="ECO:0000256" key="3">
    <source>
        <dbReference type="ARBA" id="ARBA00022603"/>
    </source>
</evidence>
<evidence type="ECO:0000259" key="8">
    <source>
        <dbReference type="Pfam" id="PF23016"/>
    </source>
</evidence>
<dbReference type="FunFam" id="3.30.950.10:FF:000002">
    <property type="entry name" value="Ribosomal RNA small subunit methyltransferase I"/>
    <property type="match status" value="1"/>
</dbReference>
<dbReference type="InterPro" id="IPR000878">
    <property type="entry name" value="4pyrrol_Mease"/>
</dbReference>
<dbReference type="InterPro" id="IPR008189">
    <property type="entry name" value="rRNA_ssu_MeTfrase_I"/>
</dbReference>
<comment type="subcellular location">
    <subcellularLocation>
        <location evidence="6">Cytoplasm</location>
    </subcellularLocation>
</comment>